<dbReference type="PANTHER" id="PTHR47893:SF1">
    <property type="entry name" value="REGULATORY PROTEIN PCHR"/>
    <property type="match status" value="1"/>
</dbReference>
<dbReference type="Pfam" id="PF12833">
    <property type="entry name" value="HTH_18"/>
    <property type="match status" value="1"/>
</dbReference>
<protein>
    <submittedName>
        <fullName evidence="5">AraC-like DNA-binding protein</fullName>
    </submittedName>
</protein>
<dbReference type="SMART" id="SM00342">
    <property type="entry name" value="HTH_ARAC"/>
    <property type="match status" value="1"/>
</dbReference>
<dbReference type="InterPro" id="IPR009057">
    <property type="entry name" value="Homeodomain-like_sf"/>
</dbReference>
<gene>
    <name evidence="5" type="ORF">BD847_2743</name>
</gene>
<evidence type="ECO:0000259" key="4">
    <source>
        <dbReference type="PROSITE" id="PS01124"/>
    </source>
</evidence>
<dbReference type="InterPro" id="IPR018060">
    <property type="entry name" value="HTH_AraC"/>
</dbReference>
<dbReference type="PRINTS" id="PR00032">
    <property type="entry name" value="HTHARAC"/>
</dbReference>
<comment type="caution">
    <text evidence="5">The sequence shown here is derived from an EMBL/GenBank/DDBJ whole genome shotgun (WGS) entry which is preliminary data.</text>
</comment>
<accession>A0A3D9FT67</accession>
<evidence type="ECO:0000256" key="1">
    <source>
        <dbReference type="ARBA" id="ARBA00023015"/>
    </source>
</evidence>
<evidence type="ECO:0000313" key="5">
    <source>
        <dbReference type="EMBL" id="RED23680.1"/>
    </source>
</evidence>
<dbReference type="AlphaFoldDB" id="A0A3D9FT67"/>
<dbReference type="SUPFAM" id="SSF46689">
    <property type="entry name" value="Homeodomain-like"/>
    <property type="match status" value="2"/>
</dbReference>
<dbReference type="Proteomes" id="UP000257004">
    <property type="component" value="Unassembled WGS sequence"/>
</dbReference>
<keyword evidence="1" id="KW-0805">Transcription regulation</keyword>
<proteinExistence type="predicted"/>
<dbReference type="RefSeq" id="WP_115888766.1">
    <property type="nucleotide sequence ID" value="NZ_QRDQ01000009.1"/>
</dbReference>
<sequence>MTTDIIELNDFIVLIEQSNTAKTIIQKCEIDGDAVGFAFYGSGNVELEIKHNNQTKYLTNTTGLAICFFGNQKVEFSHKIEPDKPLQSISIFTKPKHLNSLPEAEKEIFEKHLPELLNPKEHFVKGPSYYMTLDMQLAVQKIFNTTYSGNARLLFLRSQVNELLAHFFALLSTDAKIDFSEIDKNKLFKAKEIVATHYSKPPSITQLSKMVGLNSNKLKKNFKELFGIPVFKYVQEERLHKAYELLRESEKTVQEAAWEVGYESLSSFSNAFQKKFGMRPNEVRIQFLSDKS</sequence>
<keyword evidence="2 5" id="KW-0238">DNA-binding</keyword>
<dbReference type="PROSITE" id="PS01124">
    <property type="entry name" value="HTH_ARAC_FAMILY_2"/>
    <property type="match status" value="1"/>
</dbReference>
<dbReference type="InterPro" id="IPR053142">
    <property type="entry name" value="PchR_regulatory_protein"/>
</dbReference>
<dbReference type="GO" id="GO:0043565">
    <property type="term" value="F:sequence-specific DNA binding"/>
    <property type="evidence" value="ECO:0007669"/>
    <property type="project" value="InterPro"/>
</dbReference>
<evidence type="ECO:0000256" key="2">
    <source>
        <dbReference type="ARBA" id="ARBA00023125"/>
    </source>
</evidence>
<dbReference type="GO" id="GO:0003700">
    <property type="term" value="F:DNA-binding transcription factor activity"/>
    <property type="evidence" value="ECO:0007669"/>
    <property type="project" value="InterPro"/>
</dbReference>
<keyword evidence="6" id="KW-1185">Reference proteome</keyword>
<keyword evidence="3" id="KW-0804">Transcription</keyword>
<dbReference type="EMBL" id="QRDQ01000009">
    <property type="protein sequence ID" value="RED23680.1"/>
    <property type="molecule type" value="Genomic_DNA"/>
</dbReference>
<evidence type="ECO:0000256" key="3">
    <source>
        <dbReference type="ARBA" id="ARBA00023163"/>
    </source>
</evidence>
<name>A0A3D9FT67_9FLAO</name>
<feature type="domain" description="HTH araC/xylS-type" evidence="4">
    <location>
        <begin position="188"/>
        <end position="286"/>
    </location>
</feature>
<dbReference type="OrthoDB" id="799767at2"/>
<dbReference type="PANTHER" id="PTHR47893">
    <property type="entry name" value="REGULATORY PROTEIN PCHR"/>
    <property type="match status" value="1"/>
</dbReference>
<reference evidence="5 6" key="1">
    <citation type="submission" date="2018-07" db="EMBL/GenBank/DDBJ databases">
        <title>Genomic Encyclopedia of Archaeal and Bacterial Type Strains, Phase II (KMG-II): from individual species to whole genera.</title>
        <authorList>
            <person name="Goeker M."/>
        </authorList>
    </citation>
    <scope>NUCLEOTIDE SEQUENCE [LARGE SCALE GENOMIC DNA]</scope>
    <source>
        <strain evidence="5 6">DSM 25795</strain>
    </source>
</reference>
<dbReference type="Gene3D" id="1.10.10.60">
    <property type="entry name" value="Homeodomain-like"/>
    <property type="match status" value="2"/>
</dbReference>
<organism evidence="5 6">
    <name type="scientific">Flavobacterium cutihirudinis</name>
    <dbReference type="NCBI Taxonomy" id="1265740"/>
    <lineage>
        <taxon>Bacteria</taxon>
        <taxon>Pseudomonadati</taxon>
        <taxon>Bacteroidota</taxon>
        <taxon>Flavobacteriia</taxon>
        <taxon>Flavobacteriales</taxon>
        <taxon>Flavobacteriaceae</taxon>
        <taxon>Flavobacterium</taxon>
    </lineage>
</organism>
<dbReference type="InterPro" id="IPR020449">
    <property type="entry name" value="Tscrpt_reg_AraC-type_HTH"/>
</dbReference>
<evidence type="ECO:0000313" key="6">
    <source>
        <dbReference type="Proteomes" id="UP000257004"/>
    </source>
</evidence>